<dbReference type="RefSeq" id="WP_094397168.1">
    <property type="nucleotide sequence ID" value="NZ_CP016893.1"/>
</dbReference>
<dbReference type="AlphaFoldDB" id="A0A223HXU9"/>
<organism evidence="2 3">
    <name type="scientific">Thermoanaerobacterium thermosaccharolyticum</name>
    <name type="common">Clostridium thermosaccharolyticum</name>
    <dbReference type="NCBI Taxonomy" id="1517"/>
    <lineage>
        <taxon>Bacteria</taxon>
        <taxon>Bacillati</taxon>
        <taxon>Bacillota</taxon>
        <taxon>Clostridia</taxon>
        <taxon>Thermoanaerobacterales</taxon>
        <taxon>Thermoanaerobacteraceae</taxon>
        <taxon>Thermoanaerobacterium</taxon>
    </lineage>
</organism>
<dbReference type="Pfam" id="PF03787">
    <property type="entry name" value="RAMPs"/>
    <property type="match status" value="1"/>
</dbReference>
<dbReference type="Proteomes" id="UP000214975">
    <property type="component" value="Chromosome"/>
</dbReference>
<accession>A0A223HXU9</accession>
<feature type="domain" description="CRISPR type III-associated protein" evidence="1">
    <location>
        <begin position="5"/>
        <end position="212"/>
    </location>
</feature>
<proteinExistence type="predicted"/>
<evidence type="ECO:0000259" key="1">
    <source>
        <dbReference type="Pfam" id="PF03787"/>
    </source>
</evidence>
<protein>
    <submittedName>
        <fullName evidence="2">RAMP superfamily protein</fullName>
    </submittedName>
</protein>
<gene>
    <name evidence="2" type="ORF">Thert_01219</name>
</gene>
<dbReference type="InterPro" id="IPR005537">
    <property type="entry name" value="RAMP_III_fam"/>
</dbReference>
<sequence>MIKVKLNLISPLIAGGRNLIGNFLSTKDYIPGDVIRAAIAREILRNCPLYDVDKPDKDGRYNWIYIRDDEKCSRCKYKDWCRNFSNIRFYNFYYDGARPFPLSAMKCKYHNDHGLVDVLFDRKSECPRCKERIEFATGYYKDGKMVDVPKRLFTRTAIDPYTKTARDGGLYSILAIEEGLTFEGYVDGTNELEEFKMLRIGADTSSGFGKCEIEICSEGARNEVDLIERIEKLNKIVGKRQYGGKTYKSLITLDFYSDMIPDIDYNIPLKTTDDYKELWKKILNLGFDYDVIKVYSESNLYRGYDTSKPVEDMRESPSVYIEKGSVVLIGTDENIDDIKDKLYSVEKSGIGQNTANGYGNVKICDEIHLNGGN</sequence>
<name>A0A223HXU9_THETR</name>
<reference evidence="2 3" key="1">
    <citation type="submission" date="2016-08" db="EMBL/GenBank/DDBJ databases">
        <title>A novel genetic cassette of butanologenic Thermoanaerobacterium thermosaccharolyticum that directly convert cellulose to butanol.</title>
        <authorList>
            <person name="Li T."/>
            <person name="He J."/>
        </authorList>
    </citation>
    <scope>NUCLEOTIDE SEQUENCE [LARGE SCALE GENOMIC DNA]</scope>
    <source>
        <strain evidence="2 3">TG57</strain>
    </source>
</reference>
<dbReference type="EMBL" id="CP016893">
    <property type="protein sequence ID" value="AST57306.1"/>
    <property type="molecule type" value="Genomic_DNA"/>
</dbReference>
<evidence type="ECO:0000313" key="2">
    <source>
        <dbReference type="EMBL" id="AST57306.1"/>
    </source>
</evidence>
<evidence type="ECO:0000313" key="3">
    <source>
        <dbReference type="Proteomes" id="UP000214975"/>
    </source>
</evidence>